<gene>
    <name evidence="1" type="ORF">NP493_126g00001</name>
</gene>
<accession>A0AAD9UGL2</accession>
<dbReference type="Proteomes" id="UP001209878">
    <property type="component" value="Unassembled WGS sequence"/>
</dbReference>
<evidence type="ECO:0000313" key="1">
    <source>
        <dbReference type="EMBL" id="KAK2188629.1"/>
    </source>
</evidence>
<sequence length="33" mass="3765">MRIFFSEKICKRERKETKAKGGECPSSCKNCLG</sequence>
<protein>
    <submittedName>
        <fullName evidence="1">Uncharacterized protein</fullName>
    </submittedName>
</protein>
<name>A0AAD9UGL2_RIDPI</name>
<evidence type="ECO:0000313" key="2">
    <source>
        <dbReference type="Proteomes" id="UP001209878"/>
    </source>
</evidence>
<dbReference type="EMBL" id="JAODUO010000126">
    <property type="protein sequence ID" value="KAK2188629.1"/>
    <property type="molecule type" value="Genomic_DNA"/>
</dbReference>
<keyword evidence="2" id="KW-1185">Reference proteome</keyword>
<comment type="caution">
    <text evidence="1">The sequence shown here is derived from an EMBL/GenBank/DDBJ whole genome shotgun (WGS) entry which is preliminary data.</text>
</comment>
<proteinExistence type="predicted"/>
<reference evidence="1" key="1">
    <citation type="journal article" date="2023" name="Mol. Biol. Evol.">
        <title>Third-Generation Sequencing Reveals the Adaptive Role of the Epigenome in Three Deep-Sea Polychaetes.</title>
        <authorList>
            <person name="Perez M."/>
            <person name="Aroh O."/>
            <person name="Sun Y."/>
            <person name="Lan Y."/>
            <person name="Juniper S.K."/>
            <person name="Young C.R."/>
            <person name="Angers B."/>
            <person name="Qian P.Y."/>
        </authorList>
    </citation>
    <scope>NUCLEOTIDE SEQUENCE</scope>
    <source>
        <strain evidence="1">R07B-5</strain>
    </source>
</reference>
<organism evidence="1 2">
    <name type="scientific">Ridgeia piscesae</name>
    <name type="common">Tubeworm</name>
    <dbReference type="NCBI Taxonomy" id="27915"/>
    <lineage>
        <taxon>Eukaryota</taxon>
        <taxon>Metazoa</taxon>
        <taxon>Spiralia</taxon>
        <taxon>Lophotrochozoa</taxon>
        <taxon>Annelida</taxon>
        <taxon>Polychaeta</taxon>
        <taxon>Sedentaria</taxon>
        <taxon>Canalipalpata</taxon>
        <taxon>Sabellida</taxon>
        <taxon>Siboglinidae</taxon>
        <taxon>Ridgeia</taxon>
    </lineage>
</organism>
<dbReference type="AlphaFoldDB" id="A0AAD9UGL2"/>